<keyword evidence="2" id="KW-0143">Chaperone</keyword>
<evidence type="ECO:0000256" key="2">
    <source>
        <dbReference type="ARBA" id="ARBA00023186"/>
    </source>
</evidence>
<reference evidence="4 5" key="1">
    <citation type="submission" date="2024-03" db="EMBL/GenBank/DDBJ databases">
        <title>A high-quality draft genome sequence of Diaporthe vaccinii, a causative agent of upright dieback and viscid rot disease in cranberry plants.</title>
        <authorList>
            <person name="Sarrasin M."/>
            <person name="Lang B.F."/>
            <person name="Burger G."/>
        </authorList>
    </citation>
    <scope>NUCLEOTIDE SEQUENCE [LARGE SCALE GENOMIC DNA]</scope>
    <source>
        <strain evidence="4 5">IS7</strain>
    </source>
</reference>
<dbReference type="EMBL" id="JBAWTH010000026">
    <property type="protein sequence ID" value="KAL2285984.1"/>
    <property type="molecule type" value="Genomic_DNA"/>
</dbReference>
<dbReference type="PANTHER" id="PTHR21431:SF0">
    <property type="entry name" value="PREFOLDIN SUBUNIT 6"/>
    <property type="match status" value="1"/>
</dbReference>
<organism evidence="4 5">
    <name type="scientific">Diaporthe vaccinii</name>
    <dbReference type="NCBI Taxonomy" id="105482"/>
    <lineage>
        <taxon>Eukaryota</taxon>
        <taxon>Fungi</taxon>
        <taxon>Dikarya</taxon>
        <taxon>Ascomycota</taxon>
        <taxon>Pezizomycotina</taxon>
        <taxon>Sordariomycetes</taxon>
        <taxon>Sordariomycetidae</taxon>
        <taxon>Diaporthales</taxon>
        <taxon>Diaporthaceae</taxon>
        <taxon>Diaporthe</taxon>
        <taxon>Diaporthe eres species complex</taxon>
    </lineage>
</organism>
<proteinExistence type="inferred from homology"/>
<evidence type="ECO:0000256" key="1">
    <source>
        <dbReference type="ARBA" id="ARBA00008045"/>
    </source>
</evidence>
<evidence type="ECO:0000313" key="4">
    <source>
        <dbReference type="EMBL" id="KAL2285984.1"/>
    </source>
</evidence>
<dbReference type="SUPFAM" id="SSF46579">
    <property type="entry name" value="Prefoldin"/>
    <property type="match status" value="1"/>
</dbReference>
<feature type="coiled-coil region" evidence="3">
    <location>
        <begin position="80"/>
        <end position="107"/>
    </location>
</feature>
<dbReference type="InterPro" id="IPR009053">
    <property type="entry name" value="Prefoldin"/>
</dbReference>
<dbReference type="Proteomes" id="UP001600888">
    <property type="component" value="Unassembled WGS sequence"/>
</dbReference>
<protein>
    <recommendedName>
        <fullName evidence="6">Prefoldin subunit 6</fullName>
    </recommendedName>
</protein>
<evidence type="ECO:0008006" key="6">
    <source>
        <dbReference type="Google" id="ProtNLM"/>
    </source>
</evidence>
<keyword evidence="5" id="KW-1185">Reference proteome</keyword>
<name>A0ABR4EU81_9PEZI</name>
<gene>
    <name evidence="4" type="ORF">FJTKL_07236</name>
</gene>
<keyword evidence="3" id="KW-0175">Coiled coil</keyword>
<dbReference type="Gene3D" id="1.10.287.370">
    <property type="match status" value="1"/>
</dbReference>
<evidence type="ECO:0000313" key="5">
    <source>
        <dbReference type="Proteomes" id="UP001600888"/>
    </source>
</evidence>
<dbReference type="InterPro" id="IPR002777">
    <property type="entry name" value="PFD_beta-like"/>
</dbReference>
<evidence type="ECO:0000256" key="3">
    <source>
        <dbReference type="SAM" id="Coils"/>
    </source>
</evidence>
<comment type="similarity">
    <text evidence="1">Belongs to the prefoldin subunit beta family.</text>
</comment>
<comment type="caution">
    <text evidence="4">The sequence shown here is derived from an EMBL/GenBank/DDBJ whole genome shotgun (WGS) entry which is preliminary data.</text>
</comment>
<dbReference type="PANTHER" id="PTHR21431">
    <property type="entry name" value="PREFOLDIN SUBUNIT 6"/>
    <property type="match status" value="1"/>
</dbReference>
<dbReference type="CDD" id="cd23161">
    <property type="entry name" value="Prefoldin_6"/>
    <property type="match status" value="1"/>
</dbReference>
<sequence length="134" mass="14542">MAETAQAKLQALSEEFTKLQTEMQTVVSSRQKLEAQKQENSGVKSEFGKLKDDEAIYKLVGPALLKQDKVEAEGIVDGRLEFINKEITRQEAQIKETQEKVERVKGDIIRIQTAAQSAAQGKAPAAAAAGAAKA</sequence>
<accession>A0ABR4EU81</accession>
<dbReference type="Pfam" id="PF01920">
    <property type="entry name" value="Prefoldin_2"/>
    <property type="match status" value="1"/>
</dbReference>